<dbReference type="PROSITE" id="PS01359">
    <property type="entry name" value="ZF_PHD_1"/>
    <property type="match status" value="1"/>
</dbReference>
<evidence type="ECO:0000313" key="7">
    <source>
        <dbReference type="EMBL" id="JAT77987.1"/>
    </source>
</evidence>
<feature type="region of interest" description="Disordered" evidence="5">
    <location>
        <begin position="339"/>
        <end position="373"/>
    </location>
</feature>
<dbReference type="PANTHER" id="PTHR46201:SF9">
    <property type="entry name" value="PHD FINGER PROTEIN MALE MEIOCYTE DEATH 1"/>
    <property type="match status" value="1"/>
</dbReference>
<dbReference type="CDD" id="cd15556">
    <property type="entry name" value="PHD_MMD1_like"/>
    <property type="match status" value="1"/>
</dbReference>
<protein>
    <recommendedName>
        <fullName evidence="6">PHD-type domain-containing protein</fullName>
    </recommendedName>
</protein>
<keyword evidence="2 4" id="KW-0863">Zinc-finger</keyword>
<feature type="compositionally biased region" description="Polar residues" evidence="5">
    <location>
        <begin position="459"/>
        <end position="470"/>
    </location>
</feature>
<keyword evidence="3" id="KW-0862">Zinc</keyword>
<feature type="compositionally biased region" description="Low complexity" evidence="5">
    <location>
        <begin position="473"/>
        <end position="506"/>
    </location>
</feature>
<dbReference type="InterPro" id="IPR001965">
    <property type="entry name" value="Znf_PHD"/>
</dbReference>
<evidence type="ECO:0000256" key="3">
    <source>
        <dbReference type="ARBA" id="ARBA00022833"/>
    </source>
</evidence>
<evidence type="ECO:0000256" key="5">
    <source>
        <dbReference type="SAM" id="MobiDB-lite"/>
    </source>
</evidence>
<reference evidence="7" key="1">
    <citation type="submission" date="2015-08" db="EMBL/GenBank/DDBJ databases">
        <authorList>
            <person name="Babu N.S."/>
            <person name="Beckwith C.J."/>
            <person name="Beseler K.G."/>
            <person name="Brison A."/>
            <person name="Carone J.V."/>
            <person name="Caskin T.P."/>
            <person name="Diamond M."/>
            <person name="Durham M.E."/>
            <person name="Foxe J.M."/>
            <person name="Go M."/>
            <person name="Henderson B.A."/>
            <person name="Jones I.B."/>
            <person name="McGettigan J.A."/>
            <person name="Micheletti S.J."/>
            <person name="Nasrallah M.E."/>
            <person name="Ortiz D."/>
            <person name="Piller C.R."/>
            <person name="Privatt S.R."/>
            <person name="Schneider S.L."/>
            <person name="Sharp S."/>
            <person name="Smith T.C."/>
            <person name="Stanton J.D."/>
            <person name="Ullery H.E."/>
            <person name="Wilson R.J."/>
            <person name="Serrano M.G."/>
            <person name="Buck G."/>
            <person name="Lee V."/>
            <person name="Wang Y."/>
            <person name="Carvalho R."/>
            <person name="Voegtly L."/>
            <person name="Shi R."/>
            <person name="Duckworth R."/>
            <person name="Johnson A."/>
            <person name="Loviza R."/>
            <person name="Walstead R."/>
            <person name="Shah Z."/>
            <person name="Kiflezghi M."/>
            <person name="Wade K."/>
            <person name="Ball S.L."/>
            <person name="Bradley K.W."/>
            <person name="Asai D.J."/>
            <person name="Bowman C.A."/>
            <person name="Russell D.A."/>
            <person name="Pope W.H."/>
            <person name="Jacobs-Sera D."/>
            <person name="Hendrix R.W."/>
            <person name="Hatfull G.F."/>
        </authorList>
    </citation>
    <scope>NUCLEOTIDE SEQUENCE</scope>
</reference>
<feature type="compositionally biased region" description="Gly residues" evidence="5">
    <location>
        <begin position="601"/>
        <end position="615"/>
    </location>
</feature>
<gene>
    <name evidence="7" type="ORF">g.24722</name>
</gene>
<dbReference type="AlphaFoldDB" id="A0A1D2AFL4"/>
<accession>A0A1D2AFL4</accession>
<feature type="compositionally biased region" description="Low complexity" evidence="5">
    <location>
        <begin position="875"/>
        <end position="886"/>
    </location>
</feature>
<feature type="compositionally biased region" description="Basic and acidic residues" evidence="5">
    <location>
        <begin position="702"/>
        <end position="712"/>
    </location>
</feature>
<dbReference type="Pfam" id="PF00628">
    <property type="entry name" value="PHD"/>
    <property type="match status" value="1"/>
</dbReference>
<keyword evidence="1" id="KW-0479">Metal-binding</keyword>
<dbReference type="EMBL" id="GDKF01000635">
    <property type="protein sequence ID" value="JAT77987.1"/>
    <property type="molecule type" value="Transcribed_RNA"/>
</dbReference>
<feature type="compositionally biased region" description="Low complexity" evidence="5">
    <location>
        <begin position="669"/>
        <end position="700"/>
    </location>
</feature>
<dbReference type="PANTHER" id="PTHR46201">
    <property type="entry name" value="PHD FINGER PROTEIN MALE MEIOCYTE DEATH 1-RELATED"/>
    <property type="match status" value="1"/>
</dbReference>
<feature type="region of interest" description="Disordered" evidence="5">
    <location>
        <begin position="455"/>
        <end position="506"/>
    </location>
</feature>
<dbReference type="SUPFAM" id="SSF57903">
    <property type="entry name" value="FYVE/PHD zinc finger"/>
    <property type="match status" value="1"/>
</dbReference>
<dbReference type="InterPro" id="IPR058054">
    <property type="entry name" value="Znf_MS1-like"/>
</dbReference>
<evidence type="ECO:0000259" key="6">
    <source>
        <dbReference type="PROSITE" id="PS50016"/>
    </source>
</evidence>
<feature type="domain" description="PHD-type" evidence="6">
    <location>
        <begin position="1005"/>
        <end position="1055"/>
    </location>
</feature>
<name>A0A1D2AFL4_AUXPR</name>
<organism evidence="7">
    <name type="scientific">Auxenochlorella protothecoides</name>
    <name type="common">Green microalga</name>
    <name type="synonym">Chlorella protothecoides</name>
    <dbReference type="NCBI Taxonomy" id="3075"/>
    <lineage>
        <taxon>Eukaryota</taxon>
        <taxon>Viridiplantae</taxon>
        <taxon>Chlorophyta</taxon>
        <taxon>core chlorophytes</taxon>
        <taxon>Trebouxiophyceae</taxon>
        <taxon>Chlorellales</taxon>
        <taxon>Chlorellaceae</taxon>
        <taxon>Auxenochlorella</taxon>
    </lineage>
</organism>
<dbReference type="SMART" id="SM00249">
    <property type="entry name" value="PHD"/>
    <property type="match status" value="1"/>
</dbReference>
<feature type="region of interest" description="Disordered" evidence="5">
    <location>
        <begin position="579"/>
        <end position="615"/>
    </location>
</feature>
<dbReference type="InterPro" id="IPR019786">
    <property type="entry name" value="Zinc_finger_PHD-type_CS"/>
</dbReference>
<dbReference type="PROSITE" id="PS50016">
    <property type="entry name" value="ZF_PHD_2"/>
    <property type="match status" value="1"/>
</dbReference>
<dbReference type="InterPro" id="IPR019787">
    <property type="entry name" value="Znf_PHD-finger"/>
</dbReference>
<dbReference type="InterPro" id="IPR011011">
    <property type="entry name" value="Znf_FYVE_PHD"/>
</dbReference>
<evidence type="ECO:0000256" key="2">
    <source>
        <dbReference type="ARBA" id="ARBA00022771"/>
    </source>
</evidence>
<evidence type="ECO:0000256" key="1">
    <source>
        <dbReference type="ARBA" id="ARBA00022723"/>
    </source>
</evidence>
<dbReference type="InterPro" id="IPR013083">
    <property type="entry name" value="Znf_RING/FYVE/PHD"/>
</dbReference>
<dbReference type="Gene3D" id="3.30.40.10">
    <property type="entry name" value="Zinc/RING finger domain, C3HC4 (zinc finger)"/>
    <property type="match status" value="1"/>
</dbReference>
<feature type="region of interest" description="Disordered" evidence="5">
    <location>
        <begin position="856"/>
        <end position="896"/>
    </location>
</feature>
<sequence>MAGAVSPPETLAGFEATVTQWLKQNGSPVTLTKMKGVSGWLLALPEGPTLQVFREEVTPSTPACDQCRILGWGGHPVSPARYHFIIPAETGPGSLADPTSLAAIAAASARGRALALAQTALASPPPDDPAAQSYTAPASVFECPRHVLHGMVHGNGYGHLLRVNGVEGQGGAAGSGPRISGRTVMLLWTQLCARLAATAISTEDVSNKGGMDLRVLHTAAHLSTWYGQFGFDFGRGAYNITREQWAEAARAVHAAPLRSLVDDFHCVDDAVVGIVQRYGLPMEEPEVGVRASPATVGPLLQRMLRLSSSAGDARAFFDERAVAAARAAAVASALAAAAPARGGKGRPTATTRGKRGAPAGEVARKRGAGEAVVPEAGRQAAGGMVRGPLGPPPGSHIRVYIKSRRTYYNVCVLDARQPDGAARAPEYQVQYHSGATEWMGLEDIAWTHVAKSRVAGKTPAQSASASTTRRPAQAECAASQAESHPGSGLGEAEPAEAEGPPAKRAAGGPKIALGCRRCRQAPGGCATCRARALQSMEALGCLAAFEQHLGCKRCSGGPPGCAYCWKAALADLREGRLGSERAEGKTKSQLIKSSSPPGAGRARGGGGGAPARGHTGGQLAFRAPCAECGGAACSSHDDAMVDGSTGSSEQGHAPAAEGLGAWLVPFRHPTGAPATDAGGAPPATATPAAAPRVPAAAAPGHDLAEGSQKDGARCQPSVFGEGHTSAVVSPAGEQLPLVPGGCSPAGGSDKGVARAQVLRDLRYLYEAVLTGRGPAAARVSGSAVSAAQRQAHDGRATVLHGGNAARQPKLAGLPAAVQVLRDCKLFVRDVRPAWAPPPSGMLRVALSAQLPPNFQLAHSRTRPSPRKGTASPVVASSAPNNHHPSHTSPPTPATAMRQLPLAPAPLALDLPADIDLGGTALAFTAALGEAYVAFQNYVPLILLPSPGASGWKAVPAATDATRLATVLPETACSAEAGGLRLLWMGGKGLDRNPAWWRQGGHEDWVVACSCGTRDDDGERMLSCDACGRWHHWRCAGLAEADPDPAAWQCPSCSPG</sequence>
<proteinExistence type="predicted"/>
<evidence type="ECO:0000256" key="4">
    <source>
        <dbReference type="PROSITE-ProRule" id="PRU00146"/>
    </source>
</evidence>
<feature type="region of interest" description="Disordered" evidence="5">
    <location>
        <begin position="667"/>
        <end position="724"/>
    </location>
</feature>
<dbReference type="GO" id="GO:0008270">
    <property type="term" value="F:zinc ion binding"/>
    <property type="evidence" value="ECO:0007669"/>
    <property type="project" value="UniProtKB-KW"/>
</dbReference>